<feature type="compositionally biased region" description="Basic and acidic residues" evidence="3">
    <location>
        <begin position="1"/>
        <end position="17"/>
    </location>
</feature>
<protein>
    <submittedName>
        <fullName evidence="6">Riboflavin transporter MCH5</fullName>
    </submittedName>
</protein>
<feature type="transmembrane region" description="Helical" evidence="4">
    <location>
        <begin position="366"/>
        <end position="386"/>
    </location>
</feature>
<feature type="transmembrane region" description="Helical" evidence="4">
    <location>
        <begin position="429"/>
        <end position="450"/>
    </location>
</feature>
<feature type="transmembrane region" description="Helical" evidence="4">
    <location>
        <begin position="194"/>
        <end position="215"/>
    </location>
</feature>
<sequence>MRQSRNDNQEKCADKQAESSSAMPRRSSNDHASIEAFPGAPQPTLQTPKTALDTNNELLDDDIEYPDGGFQAWMVVVGAWCAMIPPMGIINTISVLQGWLLQNELKGVPESKAGWIFSCYAFFITACGAQIGRLHWHDCINDLPQLVDRTDPTPTYPEFYQMLLSFGICGGISAACLFNPALSAIGHWFNERRAFATGVACTAGGLGGIGFSLIIQYLAPRIGFPSAMRIIAFISTGSLVITNIFLRKRLPPKRKAKALIDFRLLRDSRFGVTVVAVFFVEFAVFIPYSYISSYAIEKGLGLQKSFLLNVLLNAGAIPGRMLPGYIADRVGAFNTMCVTSLCCGVLILGLWLAAGDVDAKIMSFTTLFGFWSGAAISLSPVCISRVCKIEDYGKSTGMAYFIASFGALVGIPLAGFLLKTGTEPYRNLIIFAGAAYMVAFVAFCGARGIAGGWKPALF</sequence>
<dbReference type="PROSITE" id="PS50850">
    <property type="entry name" value="MFS"/>
    <property type="match status" value="1"/>
</dbReference>
<evidence type="ECO:0000256" key="4">
    <source>
        <dbReference type="SAM" id="Phobius"/>
    </source>
</evidence>
<keyword evidence="4" id="KW-0472">Membrane</keyword>
<organism evidence="6 7">
    <name type="scientific">Colletotrichum simmondsii</name>
    <dbReference type="NCBI Taxonomy" id="703756"/>
    <lineage>
        <taxon>Eukaryota</taxon>
        <taxon>Fungi</taxon>
        <taxon>Dikarya</taxon>
        <taxon>Ascomycota</taxon>
        <taxon>Pezizomycotina</taxon>
        <taxon>Sordariomycetes</taxon>
        <taxon>Hypocreomycetidae</taxon>
        <taxon>Glomerellales</taxon>
        <taxon>Glomerellaceae</taxon>
        <taxon>Colletotrichum</taxon>
        <taxon>Colletotrichum acutatum species complex</taxon>
    </lineage>
</organism>
<dbReference type="InterPro" id="IPR020846">
    <property type="entry name" value="MFS_dom"/>
</dbReference>
<evidence type="ECO:0000256" key="2">
    <source>
        <dbReference type="ARBA" id="ARBA00006727"/>
    </source>
</evidence>
<evidence type="ECO:0000256" key="1">
    <source>
        <dbReference type="ARBA" id="ARBA00004141"/>
    </source>
</evidence>
<keyword evidence="7" id="KW-1185">Reference proteome</keyword>
<feature type="domain" description="Major facilitator superfamily (MFS) profile" evidence="5">
    <location>
        <begin position="269"/>
        <end position="458"/>
    </location>
</feature>
<dbReference type="AlphaFoldDB" id="A0A135TZU9"/>
<dbReference type="Pfam" id="PF07690">
    <property type="entry name" value="MFS_1"/>
    <property type="match status" value="1"/>
</dbReference>
<dbReference type="Proteomes" id="UP000070328">
    <property type="component" value="Unassembled WGS sequence"/>
</dbReference>
<dbReference type="Gene3D" id="1.20.1250.20">
    <property type="entry name" value="MFS general substrate transporter like domains"/>
    <property type="match status" value="1"/>
</dbReference>
<comment type="caution">
    <text evidence="6">The sequence shown here is derived from an EMBL/GenBank/DDBJ whole genome shotgun (WGS) entry which is preliminary data.</text>
</comment>
<feature type="region of interest" description="Disordered" evidence="3">
    <location>
        <begin position="1"/>
        <end position="49"/>
    </location>
</feature>
<name>A0A135TZU9_9PEZI</name>
<evidence type="ECO:0000256" key="3">
    <source>
        <dbReference type="SAM" id="MobiDB-lite"/>
    </source>
</evidence>
<reference evidence="6 7" key="1">
    <citation type="submission" date="2014-02" db="EMBL/GenBank/DDBJ databases">
        <title>The genome sequence of Colletotrichum simmondsii CBS122122.</title>
        <authorList>
            <person name="Baroncelli R."/>
            <person name="Thon M.R."/>
        </authorList>
    </citation>
    <scope>NUCLEOTIDE SEQUENCE [LARGE SCALE GENOMIC DNA]</scope>
    <source>
        <strain evidence="6 7">CBS122122</strain>
    </source>
</reference>
<dbReference type="InterPro" id="IPR011701">
    <property type="entry name" value="MFS"/>
</dbReference>
<feature type="transmembrane region" description="Helical" evidence="4">
    <location>
        <begin position="398"/>
        <end position="417"/>
    </location>
</feature>
<comment type="similarity">
    <text evidence="2">Belongs to the major facilitator superfamily. Monocarboxylate porter (TC 2.A.1.13) family.</text>
</comment>
<evidence type="ECO:0000313" key="6">
    <source>
        <dbReference type="EMBL" id="KXH53671.1"/>
    </source>
</evidence>
<dbReference type="OrthoDB" id="410267at2759"/>
<feature type="transmembrane region" description="Helical" evidence="4">
    <location>
        <begin position="306"/>
        <end position="326"/>
    </location>
</feature>
<comment type="subcellular location">
    <subcellularLocation>
        <location evidence="1">Membrane</location>
        <topology evidence="1">Multi-pass membrane protein</topology>
    </subcellularLocation>
</comment>
<proteinExistence type="inferred from homology"/>
<feature type="transmembrane region" description="Helical" evidence="4">
    <location>
        <begin position="333"/>
        <end position="354"/>
    </location>
</feature>
<feature type="transmembrane region" description="Helical" evidence="4">
    <location>
        <begin position="159"/>
        <end position="182"/>
    </location>
</feature>
<dbReference type="GO" id="GO:0022857">
    <property type="term" value="F:transmembrane transporter activity"/>
    <property type="evidence" value="ECO:0007669"/>
    <property type="project" value="InterPro"/>
</dbReference>
<keyword evidence="4" id="KW-1133">Transmembrane helix</keyword>
<dbReference type="InterPro" id="IPR036259">
    <property type="entry name" value="MFS_trans_sf"/>
</dbReference>
<keyword evidence="4" id="KW-0812">Transmembrane</keyword>
<gene>
    <name evidence="6" type="ORF">CSIM01_07709</name>
</gene>
<dbReference type="PANTHER" id="PTHR11360">
    <property type="entry name" value="MONOCARBOXYLATE TRANSPORTER"/>
    <property type="match status" value="1"/>
</dbReference>
<feature type="transmembrane region" description="Helical" evidence="4">
    <location>
        <begin position="72"/>
        <end position="101"/>
    </location>
</feature>
<evidence type="ECO:0000313" key="7">
    <source>
        <dbReference type="Proteomes" id="UP000070328"/>
    </source>
</evidence>
<feature type="transmembrane region" description="Helical" evidence="4">
    <location>
        <begin position="227"/>
        <end position="246"/>
    </location>
</feature>
<evidence type="ECO:0000259" key="5">
    <source>
        <dbReference type="PROSITE" id="PS50850"/>
    </source>
</evidence>
<dbReference type="InterPro" id="IPR050327">
    <property type="entry name" value="Proton-linked_MCT"/>
</dbReference>
<dbReference type="SUPFAM" id="SSF103473">
    <property type="entry name" value="MFS general substrate transporter"/>
    <property type="match status" value="1"/>
</dbReference>
<accession>A0A135TZU9</accession>
<dbReference type="EMBL" id="JFBX01000009">
    <property type="protein sequence ID" value="KXH53671.1"/>
    <property type="molecule type" value="Genomic_DNA"/>
</dbReference>
<dbReference type="PANTHER" id="PTHR11360:SF240">
    <property type="entry name" value="MONOCARBOXYLATE TRANSPORTER (EUROFUNG)-RELATED"/>
    <property type="match status" value="1"/>
</dbReference>
<feature type="transmembrane region" description="Helical" evidence="4">
    <location>
        <begin position="267"/>
        <end position="286"/>
    </location>
</feature>
<dbReference type="GO" id="GO:0016020">
    <property type="term" value="C:membrane"/>
    <property type="evidence" value="ECO:0007669"/>
    <property type="project" value="UniProtKB-SubCell"/>
</dbReference>